<dbReference type="NCBIfam" id="TIGR00254">
    <property type="entry name" value="GGDEF"/>
    <property type="match status" value="1"/>
</dbReference>
<dbReference type="EC" id="2.7.7.65" evidence="1"/>
<feature type="transmembrane region" description="Helical" evidence="3">
    <location>
        <begin position="50"/>
        <end position="69"/>
    </location>
</feature>
<dbReference type="Pfam" id="PF12860">
    <property type="entry name" value="PAS_7"/>
    <property type="match status" value="1"/>
</dbReference>
<dbReference type="InterPro" id="IPR007894">
    <property type="entry name" value="MASE2"/>
</dbReference>
<organism evidence="5 6">
    <name type="scientific">Rhodoferax ferrireducens</name>
    <dbReference type="NCBI Taxonomy" id="192843"/>
    <lineage>
        <taxon>Bacteria</taxon>
        <taxon>Pseudomonadati</taxon>
        <taxon>Pseudomonadota</taxon>
        <taxon>Betaproteobacteria</taxon>
        <taxon>Burkholderiales</taxon>
        <taxon>Comamonadaceae</taxon>
        <taxon>Rhodoferax</taxon>
    </lineage>
</organism>
<dbReference type="Proteomes" id="UP001180487">
    <property type="component" value="Unassembled WGS sequence"/>
</dbReference>
<dbReference type="InterPro" id="IPR050469">
    <property type="entry name" value="Diguanylate_Cyclase"/>
</dbReference>
<sequence>MADLSSEQSQEVLQNHRNFARRSYLSRMAGLALGFVMTAAVLLQNQSPFWYWIGPAVHCFVGPQIGWWLARRAANPREAERRNLLADHFLGGIWMVSMQFNLLPCVLTVSLLSMDSMAGGGARLLWRGLLWQLAGVLLGIAVFGWHWQPASSLATVLACLPLMICQPILISYIARKAIHRLKKQSLELRHQSQHDGLSGLFNRTHWERLVRAEFVRFRRHGEAAVLVLADLDYFKRINDLHGHAAGDEAIRRFSAALSRVLRETDICGRYGGEEFGVLLPLTSAAAAREVLDRLRRDLHEQPLLEEAMVTASFGVAELTADVPSVEAWLRLADQMLYRAKHLGRDCVVVLGEQSAVTVPGPLEAPSAQPSYSTLRTLGDPMKVARLLSGLDMGDVPLALFDPSDRLAVANPAFLTLFAVPRDAVSFGDIIRHCHAQRVGPNVVSDDIEAWLRAADAKRRSQPQRNFLVDTCDGRWYRASETSYSDGWILLLLLDVTDKSPSTRAPL</sequence>
<dbReference type="InterPro" id="IPR043128">
    <property type="entry name" value="Rev_trsase/Diguanyl_cyclase"/>
</dbReference>
<name>A0ABU2C5Y4_9BURK</name>
<feature type="transmembrane region" description="Helical" evidence="3">
    <location>
        <begin position="153"/>
        <end position="174"/>
    </location>
</feature>
<evidence type="ECO:0000313" key="5">
    <source>
        <dbReference type="EMBL" id="MDR7376748.1"/>
    </source>
</evidence>
<dbReference type="PROSITE" id="PS50887">
    <property type="entry name" value="GGDEF"/>
    <property type="match status" value="1"/>
</dbReference>
<gene>
    <name evidence="5" type="ORF">J2X19_001406</name>
</gene>
<comment type="catalytic activity">
    <reaction evidence="2">
        <text>2 GTP = 3',3'-c-di-GMP + 2 diphosphate</text>
        <dbReference type="Rhea" id="RHEA:24898"/>
        <dbReference type="ChEBI" id="CHEBI:33019"/>
        <dbReference type="ChEBI" id="CHEBI:37565"/>
        <dbReference type="ChEBI" id="CHEBI:58805"/>
        <dbReference type="EC" id="2.7.7.65"/>
    </reaction>
</comment>
<keyword evidence="3" id="KW-0812">Transmembrane</keyword>
<evidence type="ECO:0000313" key="6">
    <source>
        <dbReference type="Proteomes" id="UP001180487"/>
    </source>
</evidence>
<keyword evidence="3" id="KW-0472">Membrane</keyword>
<dbReference type="Pfam" id="PF00990">
    <property type="entry name" value="GGDEF"/>
    <property type="match status" value="1"/>
</dbReference>
<evidence type="ECO:0000256" key="3">
    <source>
        <dbReference type="SAM" id="Phobius"/>
    </source>
</evidence>
<dbReference type="InterPro" id="IPR029787">
    <property type="entry name" value="Nucleotide_cyclase"/>
</dbReference>
<dbReference type="SMART" id="SM00267">
    <property type="entry name" value="GGDEF"/>
    <property type="match status" value="1"/>
</dbReference>
<dbReference type="CDD" id="cd01949">
    <property type="entry name" value="GGDEF"/>
    <property type="match status" value="1"/>
</dbReference>
<dbReference type="RefSeq" id="WP_310371907.1">
    <property type="nucleotide sequence ID" value="NZ_JAVDXT010000001.1"/>
</dbReference>
<feature type="transmembrane region" description="Helical" evidence="3">
    <location>
        <begin position="24"/>
        <end position="43"/>
    </location>
</feature>
<proteinExistence type="predicted"/>
<reference evidence="5 6" key="1">
    <citation type="submission" date="2023-07" db="EMBL/GenBank/DDBJ databases">
        <title>Sorghum-associated microbial communities from plants grown in Nebraska, USA.</title>
        <authorList>
            <person name="Schachtman D."/>
        </authorList>
    </citation>
    <scope>NUCLEOTIDE SEQUENCE [LARGE SCALE GENOMIC DNA]</scope>
    <source>
        <strain evidence="5 6">BE313</strain>
    </source>
</reference>
<evidence type="ECO:0000259" key="4">
    <source>
        <dbReference type="PROSITE" id="PS50887"/>
    </source>
</evidence>
<dbReference type="PANTHER" id="PTHR45138:SF9">
    <property type="entry name" value="DIGUANYLATE CYCLASE DGCM-RELATED"/>
    <property type="match status" value="1"/>
</dbReference>
<accession>A0ABU2C5Y4</accession>
<feature type="transmembrane region" description="Helical" evidence="3">
    <location>
        <begin position="89"/>
        <end position="112"/>
    </location>
</feature>
<feature type="transmembrane region" description="Helical" evidence="3">
    <location>
        <begin position="124"/>
        <end position="147"/>
    </location>
</feature>
<dbReference type="SUPFAM" id="SSF55073">
    <property type="entry name" value="Nucleotide cyclase"/>
    <property type="match status" value="1"/>
</dbReference>
<evidence type="ECO:0000256" key="1">
    <source>
        <dbReference type="ARBA" id="ARBA00012528"/>
    </source>
</evidence>
<feature type="domain" description="GGDEF" evidence="4">
    <location>
        <begin position="222"/>
        <end position="352"/>
    </location>
</feature>
<dbReference type="PANTHER" id="PTHR45138">
    <property type="entry name" value="REGULATORY COMPONENTS OF SENSORY TRANSDUCTION SYSTEM"/>
    <property type="match status" value="1"/>
</dbReference>
<dbReference type="Gene3D" id="3.30.70.270">
    <property type="match status" value="1"/>
</dbReference>
<dbReference type="Pfam" id="PF05230">
    <property type="entry name" value="MASE2"/>
    <property type="match status" value="1"/>
</dbReference>
<keyword evidence="6" id="KW-1185">Reference proteome</keyword>
<comment type="caution">
    <text evidence="5">The sequence shown here is derived from an EMBL/GenBank/DDBJ whole genome shotgun (WGS) entry which is preliminary data.</text>
</comment>
<protein>
    <recommendedName>
        <fullName evidence="1">diguanylate cyclase</fullName>
        <ecNumber evidence="1">2.7.7.65</ecNumber>
    </recommendedName>
</protein>
<evidence type="ECO:0000256" key="2">
    <source>
        <dbReference type="ARBA" id="ARBA00034247"/>
    </source>
</evidence>
<dbReference type="InterPro" id="IPR000160">
    <property type="entry name" value="GGDEF_dom"/>
</dbReference>
<dbReference type="EMBL" id="JAVDXT010000001">
    <property type="protein sequence ID" value="MDR7376748.1"/>
    <property type="molecule type" value="Genomic_DNA"/>
</dbReference>
<keyword evidence="3" id="KW-1133">Transmembrane helix</keyword>